<comment type="subcellular location">
    <subcellularLocation>
        <location evidence="1">Nucleus</location>
    </subcellularLocation>
</comment>
<sequence length="762" mass="82833">MFYSHEVLTSRKYGVATIWLVATLGSRSSLRKVNRKDIQAVNVKKACETIVMPEAPMALRLQSNLLYGVSRVYSQQCTYVLADAQSAQQNIRTLLRVVQTAQLDPQARKARPEQLTLSDDPAFLPDMTITSRDLDAALFEFSTSTAPLRSSSILSPTTLMTEPSKSSLSSFVGGLDIPSSSFGGPVETSGINLQGDDGPELIAPRPSDVLQREAEEEGFLPEPEFTIDAEGNLIEFAAAEQTRPSDARSRGLPSTPVPRLPSDAAPSAHARPIHMERMDPQVSRASRVWNDPNSRQDDIPLSRATGEDMQLPAVDDYALPSDAKLFSVGVTPSAGRVNRPSSTTFEEYEESSSEVRVPQRRRRRQKPLPPDAVLELRNADLVRWNTEYPTNMQAAKERKEAAKSARQAKQNAELWVIERGLGNVGWGFGRDRLVRNPILAELFSGAGLWEGATGIKRRHETEDTEPDEGEDLDANSRRVRARYDEDEDLGRGEPMEIEEVLRLGGDEDIELAREAPSALDAHLSDTMPWNVTASLRHSSAARSAGPGPFTAAVGLSSAGGPSSVGARPGSLGRPRSRSRSRAGSRIVSASPLVGRGLGLPLDPSLAAVVSQEEPAQPVGEDQPRFLTSTDAGAGGEEAELQTMSGVHPEFELYGLGAAVDTQTAATSQWVQAALDAESANFLEFVKVAVAGHIQDREQYEEEPIRAGDVRITFEELLPPERNTRLVAASGLLHVLSLTSTTLVRVDQEEDFGEIGLRIVDEL</sequence>
<dbReference type="InterPro" id="IPR006910">
    <property type="entry name" value="Rad21_Rec8_N"/>
</dbReference>
<feature type="domain" description="Rad21/Rec8-like protein N-terminal" evidence="4">
    <location>
        <begin position="1"/>
        <end position="112"/>
    </location>
</feature>
<feature type="region of interest" description="Disordered" evidence="3">
    <location>
        <begin position="455"/>
        <end position="478"/>
    </location>
</feature>
<evidence type="ECO:0000313" key="6">
    <source>
        <dbReference type="Proteomes" id="UP000800092"/>
    </source>
</evidence>
<evidence type="ECO:0000256" key="2">
    <source>
        <dbReference type="ARBA" id="ARBA00023242"/>
    </source>
</evidence>
<feature type="region of interest" description="Disordered" evidence="3">
    <location>
        <begin position="552"/>
        <end position="585"/>
    </location>
</feature>
<feature type="region of interest" description="Disordered" evidence="3">
    <location>
        <begin position="288"/>
        <end position="307"/>
    </location>
</feature>
<feature type="compositionally biased region" description="Acidic residues" evidence="3">
    <location>
        <begin position="462"/>
        <end position="473"/>
    </location>
</feature>
<dbReference type="CDD" id="cd21789">
    <property type="entry name" value="Rad21_Rec8_M_SpRec8p-like"/>
    <property type="match status" value="1"/>
</dbReference>
<accession>A0A6A6HJ04</accession>
<evidence type="ECO:0000313" key="5">
    <source>
        <dbReference type="EMBL" id="KAF2237798.1"/>
    </source>
</evidence>
<gene>
    <name evidence="5" type="ORF">EV356DRAFT_529718</name>
</gene>
<dbReference type="OrthoDB" id="5427633at2759"/>
<dbReference type="InterPro" id="IPR039781">
    <property type="entry name" value="Rad21/Rec8-like"/>
</dbReference>
<dbReference type="GO" id="GO:0003682">
    <property type="term" value="F:chromatin binding"/>
    <property type="evidence" value="ECO:0007669"/>
    <property type="project" value="TreeGrafter"/>
</dbReference>
<keyword evidence="2" id="KW-0539">Nucleus</keyword>
<evidence type="ECO:0000259" key="4">
    <source>
        <dbReference type="Pfam" id="PF04825"/>
    </source>
</evidence>
<dbReference type="Proteomes" id="UP000800092">
    <property type="component" value="Unassembled WGS sequence"/>
</dbReference>
<dbReference type="Pfam" id="PF04825">
    <property type="entry name" value="Rad21_Rec8_N"/>
    <property type="match status" value="1"/>
</dbReference>
<protein>
    <recommendedName>
        <fullName evidence="4">Rad21/Rec8-like protein N-terminal domain-containing protein</fullName>
    </recommendedName>
</protein>
<dbReference type="PANTHER" id="PTHR12585">
    <property type="entry name" value="SCC1 / RAD21 FAMILY MEMBER"/>
    <property type="match status" value="1"/>
</dbReference>
<proteinExistence type="predicted"/>
<keyword evidence="6" id="KW-1185">Reference proteome</keyword>
<evidence type="ECO:0000256" key="3">
    <source>
        <dbReference type="SAM" id="MobiDB-lite"/>
    </source>
</evidence>
<feature type="region of interest" description="Disordered" evidence="3">
    <location>
        <begin position="331"/>
        <end position="370"/>
    </location>
</feature>
<dbReference type="EMBL" id="ML991778">
    <property type="protein sequence ID" value="KAF2237798.1"/>
    <property type="molecule type" value="Genomic_DNA"/>
</dbReference>
<dbReference type="PANTHER" id="PTHR12585:SF70">
    <property type="entry name" value="RAD21_REC8 N TERMINAL DOMAIN PROTEIN (AFU_ORTHOLOGUE AFUA_6G02900)"/>
    <property type="match status" value="1"/>
</dbReference>
<organism evidence="5 6">
    <name type="scientific">Viridothelium virens</name>
    <name type="common">Speckled blister lichen</name>
    <name type="synonym">Trypethelium virens</name>
    <dbReference type="NCBI Taxonomy" id="1048519"/>
    <lineage>
        <taxon>Eukaryota</taxon>
        <taxon>Fungi</taxon>
        <taxon>Dikarya</taxon>
        <taxon>Ascomycota</taxon>
        <taxon>Pezizomycotina</taxon>
        <taxon>Dothideomycetes</taxon>
        <taxon>Dothideomycetes incertae sedis</taxon>
        <taxon>Trypetheliales</taxon>
        <taxon>Trypetheliaceae</taxon>
        <taxon>Viridothelium</taxon>
    </lineage>
</organism>
<name>A0A6A6HJ04_VIRVR</name>
<reference evidence="5" key="1">
    <citation type="journal article" date="2020" name="Stud. Mycol.">
        <title>101 Dothideomycetes genomes: a test case for predicting lifestyles and emergence of pathogens.</title>
        <authorList>
            <person name="Haridas S."/>
            <person name="Albert R."/>
            <person name="Binder M."/>
            <person name="Bloem J."/>
            <person name="Labutti K."/>
            <person name="Salamov A."/>
            <person name="Andreopoulos B."/>
            <person name="Baker S."/>
            <person name="Barry K."/>
            <person name="Bills G."/>
            <person name="Bluhm B."/>
            <person name="Cannon C."/>
            <person name="Castanera R."/>
            <person name="Culley D."/>
            <person name="Daum C."/>
            <person name="Ezra D."/>
            <person name="Gonzalez J."/>
            <person name="Henrissat B."/>
            <person name="Kuo A."/>
            <person name="Liang C."/>
            <person name="Lipzen A."/>
            <person name="Lutzoni F."/>
            <person name="Magnuson J."/>
            <person name="Mondo S."/>
            <person name="Nolan M."/>
            <person name="Ohm R."/>
            <person name="Pangilinan J."/>
            <person name="Park H.-J."/>
            <person name="Ramirez L."/>
            <person name="Alfaro M."/>
            <person name="Sun H."/>
            <person name="Tritt A."/>
            <person name="Yoshinaga Y."/>
            <person name="Zwiers L.-H."/>
            <person name="Turgeon B."/>
            <person name="Goodwin S."/>
            <person name="Spatafora J."/>
            <person name="Crous P."/>
            <person name="Grigoriev I."/>
        </authorList>
    </citation>
    <scope>NUCLEOTIDE SEQUENCE</scope>
    <source>
        <strain evidence="5">Tuck. ex Michener</strain>
    </source>
</reference>
<evidence type="ECO:0000256" key="1">
    <source>
        <dbReference type="ARBA" id="ARBA00004123"/>
    </source>
</evidence>
<dbReference type="GO" id="GO:0005634">
    <property type="term" value="C:nucleus"/>
    <property type="evidence" value="ECO:0007669"/>
    <property type="project" value="UniProtKB-SubCell"/>
</dbReference>
<dbReference type="AlphaFoldDB" id="A0A6A6HJ04"/>
<dbReference type="GO" id="GO:0030892">
    <property type="term" value="C:mitotic cohesin complex"/>
    <property type="evidence" value="ECO:0007669"/>
    <property type="project" value="TreeGrafter"/>
</dbReference>
<dbReference type="GO" id="GO:0007064">
    <property type="term" value="P:mitotic sister chromatid cohesion"/>
    <property type="evidence" value="ECO:0007669"/>
    <property type="project" value="TreeGrafter"/>
</dbReference>
<feature type="region of interest" description="Disordered" evidence="3">
    <location>
        <begin position="240"/>
        <end position="275"/>
    </location>
</feature>